<proteinExistence type="predicted"/>
<gene>
    <name evidence="6" type="ORF">COW82_02485</name>
</gene>
<evidence type="ECO:0000256" key="4">
    <source>
        <dbReference type="ARBA" id="ARBA00022837"/>
    </source>
</evidence>
<dbReference type="InterPro" id="IPR059100">
    <property type="entry name" value="TSP3_bac"/>
</dbReference>
<comment type="subcellular location">
    <subcellularLocation>
        <location evidence="1">Secreted</location>
    </subcellularLocation>
</comment>
<accession>A0A2H0DVY6</accession>
<evidence type="ECO:0000313" key="6">
    <source>
        <dbReference type="EMBL" id="PIP86342.1"/>
    </source>
</evidence>
<evidence type="ECO:0000313" key="7">
    <source>
        <dbReference type="Proteomes" id="UP000231276"/>
    </source>
</evidence>
<keyword evidence="2" id="KW-0964">Secreted</keyword>
<dbReference type="AlphaFoldDB" id="A0A2H0DVY6"/>
<evidence type="ECO:0000256" key="3">
    <source>
        <dbReference type="ARBA" id="ARBA00022729"/>
    </source>
</evidence>
<dbReference type="Proteomes" id="UP000231276">
    <property type="component" value="Unassembled WGS sequence"/>
</dbReference>
<feature type="region of interest" description="Disordered" evidence="5">
    <location>
        <begin position="58"/>
        <end position="124"/>
    </location>
</feature>
<comment type="caution">
    <text evidence="6">The sequence shown here is derived from an EMBL/GenBank/DDBJ whole genome shotgun (WGS) entry which is preliminary data.</text>
</comment>
<evidence type="ECO:0000256" key="1">
    <source>
        <dbReference type="ARBA" id="ARBA00004613"/>
    </source>
</evidence>
<evidence type="ECO:0000256" key="2">
    <source>
        <dbReference type="ARBA" id="ARBA00022525"/>
    </source>
</evidence>
<evidence type="ECO:0000256" key="5">
    <source>
        <dbReference type="SAM" id="MobiDB-lite"/>
    </source>
</evidence>
<keyword evidence="4" id="KW-0106">Calcium</keyword>
<dbReference type="Pfam" id="PF18884">
    <property type="entry name" value="TSP3_bac"/>
    <property type="match status" value="1"/>
</dbReference>
<feature type="compositionally biased region" description="Basic and acidic residues" evidence="5">
    <location>
        <begin position="91"/>
        <end position="114"/>
    </location>
</feature>
<name>A0A2H0DVY6_9BACT</name>
<reference evidence="6 7" key="1">
    <citation type="submission" date="2017-09" db="EMBL/GenBank/DDBJ databases">
        <title>Depth-based differentiation of microbial function through sediment-hosted aquifers and enrichment of novel symbionts in the deep terrestrial subsurface.</title>
        <authorList>
            <person name="Probst A.J."/>
            <person name="Ladd B."/>
            <person name="Jarett J.K."/>
            <person name="Geller-Mcgrath D.E."/>
            <person name="Sieber C.M."/>
            <person name="Emerson J.B."/>
            <person name="Anantharaman K."/>
            <person name="Thomas B.C."/>
            <person name="Malmstrom R."/>
            <person name="Stieglmeier M."/>
            <person name="Klingl A."/>
            <person name="Woyke T."/>
            <person name="Ryan C.M."/>
            <person name="Banfield J.F."/>
        </authorList>
    </citation>
    <scope>NUCLEOTIDE SEQUENCE [LARGE SCALE GENOMIC DNA]</scope>
    <source>
        <strain evidence="6">CG22_combo_CG10-13_8_21_14_all_43_18</strain>
    </source>
</reference>
<sequence length="320" mass="34928">MRFLPSKKVILPVLFVVAALTIASVLQKEERPSAQGSKQNLDEDLSAKYEELQKVAAKDLDKDGLPDWEEALWGTGPNNPDSDGDGLSDGEEVRAGRDPKKAGPDDKLPKKDSPPEEEEGLSATEKFGRDLFTGYAELSTNPVFRGDKSEALYNFLAANISAVPEAEEYRLSELKISEKTNETTLKNYGNQLALNLKKGGGQNELREIARIFETEGALGIPELLEIIGLNKEILSENLFIGVPAEIAGLHLFLINNHNKVIDGMLKITEIKNDPLMAVLGLGSYSKSSEAFLEAIGDLKDYLSAKGVVFKTDEPGVILNK</sequence>
<protein>
    <submittedName>
        <fullName evidence="6">Uncharacterized protein</fullName>
    </submittedName>
</protein>
<dbReference type="EMBL" id="PCTS01000034">
    <property type="protein sequence ID" value="PIP86342.1"/>
    <property type="molecule type" value="Genomic_DNA"/>
</dbReference>
<keyword evidence="3" id="KW-0732">Signal</keyword>
<organism evidence="6 7">
    <name type="scientific">Candidatus Campbellbacteria bacterium CG22_combo_CG10-13_8_21_14_all_43_18</name>
    <dbReference type="NCBI Taxonomy" id="1974530"/>
    <lineage>
        <taxon>Bacteria</taxon>
        <taxon>Candidatus Campbelliibacteriota</taxon>
    </lineage>
</organism>